<feature type="chain" id="PRO_5047072595" evidence="1">
    <location>
        <begin position="27"/>
        <end position="173"/>
    </location>
</feature>
<dbReference type="RefSeq" id="WP_148462982.1">
    <property type="nucleotide sequence ID" value="NZ_JAAITS010000049.1"/>
</dbReference>
<feature type="domain" description="Transcobalamin-like C-terminal" evidence="2">
    <location>
        <begin position="82"/>
        <end position="159"/>
    </location>
</feature>
<feature type="signal peptide" evidence="1">
    <location>
        <begin position="1"/>
        <end position="26"/>
    </location>
</feature>
<dbReference type="Gene3D" id="2.170.130.30">
    <property type="match status" value="1"/>
</dbReference>
<keyword evidence="1" id="KW-0732">Signal</keyword>
<evidence type="ECO:0000259" key="2">
    <source>
        <dbReference type="Pfam" id="PF14478"/>
    </source>
</evidence>
<evidence type="ECO:0000256" key="1">
    <source>
        <dbReference type="SAM" id="SignalP"/>
    </source>
</evidence>
<dbReference type="PROSITE" id="PS51257">
    <property type="entry name" value="PROKAR_LIPOPROTEIN"/>
    <property type="match status" value="1"/>
</dbReference>
<dbReference type="Pfam" id="PF14478">
    <property type="entry name" value="DUF4430"/>
    <property type="match status" value="1"/>
</dbReference>
<sequence>MKYDIKIRKRIAIILCCFLFFSSNFAIGCGTDKNSGEPAACIISIDCRAVLDNMDDLKETKKEFIPNDGWILSSTSVEFTTGETVFDILKDICEKNGIQISSRYTPLYNSYYVEGINQLYEFDCGKKSGWMYSVNGVFPNYGASSYKPKDGDKIEWVYTCNLGDDVGNHYEEK</sequence>
<accession>A0ABX2HBA6</accession>
<dbReference type="EMBL" id="JAAITS010000049">
    <property type="protein sequence ID" value="NSG86742.1"/>
    <property type="molecule type" value="Genomic_DNA"/>
</dbReference>
<organism evidence="3 4">
    <name type="scientific">Blautia faecis</name>
    <dbReference type="NCBI Taxonomy" id="871665"/>
    <lineage>
        <taxon>Bacteria</taxon>
        <taxon>Bacillati</taxon>
        <taxon>Bacillota</taxon>
        <taxon>Clostridia</taxon>
        <taxon>Lachnospirales</taxon>
        <taxon>Lachnospiraceae</taxon>
        <taxon>Blautia</taxon>
    </lineage>
</organism>
<protein>
    <submittedName>
        <fullName evidence="3">DUF4430 domain-containing protein</fullName>
    </submittedName>
</protein>
<evidence type="ECO:0000313" key="3">
    <source>
        <dbReference type="EMBL" id="NSG86742.1"/>
    </source>
</evidence>
<dbReference type="Proteomes" id="UP001644719">
    <property type="component" value="Unassembled WGS sequence"/>
</dbReference>
<evidence type="ECO:0000313" key="4">
    <source>
        <dbReference type="Proteomes" id="UP001644719"/>
    </source>
</evidence>
<dbReference type="InterPro" id="IPR027954">
    <property type="entry name" value="Transcobalamin-like_C"/>
</dbReference>
<comment type="caution">
    <text evidence="3">The sequence shown here is derived from an EMBL/GenBank/DDBJ whole genome shotgun (WGS) entry which is preliminary data.</text>
</comment>
<name>A0ABX2HBA6_9FIRM</name>
<gene>
    <name evidence="3" type="ORF">G5B17_15310</name>
</gene>
<keyword evidence="4" id="KW-1185">Reference proteome</keyword>
<proteinExistence type="predicted"/>
<reference evidence="3 4" key="1">
    <citation type="journal article" date="2020" name="Cell Host Microbe">
        <title>Functional and Genomic Variation between Human-Derived Isolates of Lachnospiraceae Reveals Inter- and Intra-Species Diversity.</title>
        <authorList>
            <person name="Sorbara M.T."/>
            <person name="Littmann E.R."/>
            <person name="Fontana E."/>
            <person name="Moody T.U."/>
            <person name="Kohout C.E."/>
            <person name="Gjonbalaj M."/>
            <person name="Eaton V."/>
            <person name="Seok R."/>
            <person name="Leiner I.M."/>
            <person name="Pamer E.G."/>
        </authorList>
    </citation>
    <scope>NUCLEOTIDE SEQUENCE [LARGE SCALE GENOMIC DNA]</scope>
    <source>
        <strain evidence="3 4">MSK.17.74</strain>
    </source>
</reference>